<evidence type="ECO:0000313" key="1">
    <source>
        <dbReference type="EMBL" id="KAG8172118.1"/>
    </source>
</evidence>
<dbReference type="AlphaFoldDB" id="A0AAV6TKB4"/>
<dbReference type="EMBL" id="JAFNEN010003091">
    <property type="protein sequence ID" value="KAG8172118.1"/>
    <property type="molecule type" value="Genomic_DNA"/>
</dbReference>
<name>A0AAV6TKB4_9ARAC</name>
<accession>A0AAV6TKB4</accession>
<sequence length="103" mass="11766">TFAIVSTQSQYLFNPFGTNNTKKISKTPTCAKDCRQGDRQQLHLRSSHLLQFSKSASGVERRREIFFVESDRCRPQLVGRDELREKCGTTRGGIKSVLNFEQV</sequence>
<protein>
    <submittedName>
        <fullName evidence="1">Uncharacterized protein</fullName>
    </submittedName>
</protein>
<reference evidence="1 2" key="1">
    <citation type="journal article" date="2022" name="Nat. Ecol. Evol.">
        <title>A masculinizing supergene underlies an exaggerated male reproductive morph in a spider.</title>
        <authorList>
            <person name="Hendrickx F."/>
            <person name="De Corte Z."/>
            <person name="Sonet G."/>
            <person name="Van Belleghem S.M."/>
            <person name="Kostlbacher S."/>
            <person name="Vangestel C."/>
        </authorList>
    </citation>
    <scope>NUCLEOTIDE SEQUENCE [LARGE SCALE GENOMIC DNA]</scope>
    <source>
        <strain evidence="1">W744_W776</strain>
    </source>
</reference>
<feature type="non-terminal residue" evidence="1">
    <location>
        <position position="1"/>
    </location>
</feature>
<gene>
    <name evidence="1" type="ORF">JTE90_013050</name>
</gene>
<organism evidence="1 2">
    <name type="scientific">Oedothorax gibbosus</name>
    <dbReference type="NCBI Taxonomy" id="931172"/>
    <lineage>
        <taxon>Eukaryota</taxon>
        <taxon>Metazoa</taxon>
        <taxon>Ecdysozoa</taxon>
        <taxon>Arthropoda</taxon>
        <taxon>Chelicerata</taxon>
        <taxon>Arachnida</taxon>
        <taxon>Araneae</taxon>
        <taxon>Araneomorphae</taxon>
        <taxon>Entelegynae</taxon>
        <taxon>Araneoidea</taxon>
        <taxon>Linyphiidae</taxon>
        <taxon>Erigoninae</taxon>
        <taxon>Oedothorax</taxon>
    </lineage>
</organism>
<dbReference type="Proteomes" id="UP000827092">
    <property type="component" value="Unassembled WGS sequence"/>
</dbReference>
<evidence type="ECO:0000313" key="2">
    <source>
        <dbReference type="Proteomes" id="UP000827092"/>
    </source>
</evidence>
<keyword evidence="2" id="KW-1185">Reference proteome</keyword>
<proteinExistence type="predicted"/>
<comment type="caution">
    <text evidence="1">The sequence shown here is derived from an EMBL/GenBank/DDBJ whole genome shotgun (WGS) entry which is preliminary data.</text>
</comment>